<evidence type="ECO:0000259" key="15">
    <source>
        <dbReference type="Pfam" id="PF12931"/>
    </source>
</evidence>
<reference evidence="17 18" key="1">
    <citation type="submission" date="2018-08" db="EMBL/GenBank/DDBJ databases">
        <title>Aphanomyces genome sequencing and annotation.</title>
        <authorList>
            <person name="Minardi D."/>
            <person name="Oidtmann B."/>
            <person name="Van Der Giezen M."/>
            <person name="Studholme D.J."/>
        </authorList>
    </citation>
    <scope>NUCLEOTIDE SEQUENCE [LARGE SCALE GENOMIC DNA]</scope>
    <source>
        <strain evidence="17 18">FDL457</strain>
    </source>
</reference>
<evidence type="ECO:0000256" key="7">
    <source>
        <dbReference type="ARBA" id="ARBA00022763"/>
    </source>
</evidence>
<evidence type="ECO:0000313" key="17">
    <source>
        <dbReference type="EMBL" id="RHZ16564.1"/>
    </source>
</evidence>
<dbReference type="PROSITE" id="PS50082">
    <property type="entry name" value="WD_REPEATS_2"/>
    <property type="match status" value="3"/>
</dbReference>
<evidence type="ECO:0000256" key="4">
    <source>
        <dbReference type="ARBA" id="ARBA00022448"/>
    </source>
</evidence>
<dbReference type="Pfam" id="PF24105">
    <property type="entry name" value="Beta-prop_CAF1B_HIR1"/>
    <property type="match status" value="2"/>
</dbReference>
<sequence length="794" mass="85565">MKVDTPEIRWHYGPTGLNEAVLSIDYLRRPSSSPDASGELVDTSSSGSVNGTASAGSATPPVLPSVLATGGSDKEVRLWIMPVDDPLPVFVYTLSAHDRSVNCVRFSPDGSILASASDDSTIVLWMRPKHVSNDDALWDWSTVASNSDVGRVLLACGHKGDITDLSWSPDSQYLCSVSVDNTASIWHVPTAKLVEKRKDHSQFVQGVAWDPLSEFLVTTGNDRTSRVYALHGYHPPPSFHSCGATSPATPTPAPVISKKKKCQLLHTLRALKDAAKPPLAAAPVDVVKPPPKQLLFHDDTFPSFSRRPAWTPDGTFVLLPAGLTDATAHTAYVYARGNLHEPAFHLPGHDKGVLAIRCSPTLYSLRPAAASNTFGLPYRLVFAVATLTSVAVYDSQLSRPICVVDRVHYADLTDLSWSADGRELAASSLDGYVSLITLSDTDLGTPLPPHGNFDAAVDVCLANNQLANALLLATCGGPELWHRTQEAFFSRQTRPFMQIVAAIIKNELDTLVLQWKQTLAILSTYSKSDEFPALCDQLAWRLLKSGDAFAASLCFICAMNMPKTVELWTAAASSHGHPAATVHLVEQIHVLAQGTGQSPDLDAPVYEAFAALVGLNLVSPSHRPVEPTDDGIPSTNTFIADTSTPLTPVSQILQHDAPRPSTTSSSHSADSVDRPPPFVRTAAMANISEDDLGIVETLTALLSLLSFQKLSGAEAKQLAEAVKAKDALVAKLNAADLSPTVLDSVHDMAAALQRRDFKAAQQVHVALTSSHWALQKEWLRGLKPFYQLCIKRLK</sequence>
<dbReference type="InterPro" id="IPR001680">
    <property type="entry name" value="WD40_rpt"/>
</dbReference>
<evidence type="ECO:0000256" key="13">
    <source>
        <dbReference type="PROSITE-ProRule" id="PRU00221"/>
    </source>
</evidence>
<dbReference type="EMBL" id="QUTF01013694">
    <property type="protein sequence ID" value="RHZ16564.1"/>
    <property type="molecule type" value="Genomic_DNA"/>
</dbReference>
<comment type="subcellular location">
    <subcellularLocation>
        <location evidence="2">Endoplasmic reticulum</location>
    </subcellularLocation>
    <subcellularLocation>
        <location evidence="1">Nucleus</location>
    </subcellularLocation>
</comment>
<feature type="domain" description="Sec16 Sec23-binding" evidence="15">
    <location>
        <begin position="450"/>
        <end position="590"/>
    </location>
</feature>
<dbReference type="GO" id="GO:0033186">
    <property type="term" value="C:CAF-1 complex"/>
    <property type="evidence" value="ECO:0007669"/>
    <property type="project" value="TreeGrafter"/>
</dbReference>
<comment type="similarity">
    <text evidence="3">Belongs to the WD repeat HIR1 family.</text>
</comment>
<evidence type="ECO:0000256" key="12">
    <source>
        <dbReference type="ARBA" id="ARBA00023242"/>
    </source>
</evidence>
<gene>
    <name evidence="17" type="ORF">DYB26_000250</name>
</gene>
<evidence type="ECO:0000313" key="18">
    <source>
        <dbReference type="Proteomes" id="UP000286510"/>
    </source>
</evidence>
<dbReference type="Gene3D" id="2.130.10.10">
    <property type="entry name" value="YVTN repeat-like/Quinoprotein amine dehydrogenase"/>
    <property type="match status" value="3"/>
</dbReference>
<evidence type="ECO:0000256" key="8">
    <source>
        <dbReference type="ARBA" id="ARBA00022824"/>
    </source>
</evidence>
<keyword evidence="9" id="KW-0156">Chromatin regulator</keyword>
<keyword evidence="5 13" id="KW-0853">WD repeat</keyword>
<organism evidence="17 18">
    <name type="scientific">Aphanomyces astaci</name>
    <name type="common">Crayfish plague agent</name>
    <dbReference type="NCBI Taxonomy" id="112090"/>
    <lineage>
        <taxon>Eukaryota</taxon>
        <taxon>Sar</taxon>
        <taxon>Stramenopiles</taxon>
        <taxon>Oomycota</taxon>
        <taxon>Saprolegniomycetes</taxon>
        <taxon>Saprolegniales</taxon>
        <taxon>Verrucalvaceae</taxon>
        <taxon>Aphanomyces</taxon>
    </lineage>
</organism>
<dbReference type="GO" id="GO:0006281">
    <property type="term" value="P:DNA repair"/>
    <property type="evidence" value="ECO:0007669"/>
    <property type="project" value="UniProtKB-KW"/>
</dbReference>
<protein>
    <submittedName>
        <fullName evidence="17">Uncharacterized protein</fullName>
    </submittedName>
</protein>
<dbReference type="VEuPathDB" id="FungiDB:H257_15358"/>
<dbReference type="AlphaFoldDB" id="A0A3R6YJP8"/>
<feature type="region of interest" description="Disordered" evidence="14">
    <location>
        <begin position="32"/>
        <end position="66"/>
    </location>
</feature>
<dbReference type="VEuPathDB" id="FungiDB:H257_02942"/>
<feature type="domain" description="CAF1B/HIR1 beta-propeller" evidence="16">
    <location>
        <begin position="292"/>
        <end position="443"/>
    </location>
</feature>
<feature type="compositionally biased region" description="Low complexity" evidence="14">
    <location>
        <begin position="659"/>
        <end position="669"/>
    </location>
</feature>
<keyword evidence="7" id="KW-0227">DNA damage</keyword>
<dbReference type="PANTHER" id="PTHR15271:SF4">
    <property type="entry name" value="CHROMATIN ASSEMBLY FACTOR 1 SUBUNIT B"/>
    <property type="match status" value="1"/>
</dbReference>
<dbReference type="InterPro" id="IPR024298">
    <property type="entry name" value="Sec16_Sec23-bd"/>
</dbReference>
<evidence type="ECO:0000256" key="11">
    <source>
        <dbReference type="ARBA" id="ARBA00023204"/>
    </source>
</evidence>
<keyword evidence="6" id="KW-0677">Repeat</keyword>
<dbReference type="Pfam" id="PF12931">
    <property type="entry name" value="TPR_Sec16"/>
    <property type="match status" value="1"/>
</dbReference>
<dbReference type="PANTHER" id="PTHR15271">
    <property type="entry name" value="CHROMATIN ASSEMBLY FACTOR 1 SUBUNIT B"/>
    <property type="match status" value="1"/>
</dbReference>
<dbReference type="Gene3D" id="1.25.40.1030">
    <property type="match status" value="1"/>
</dbReference>
<accession>A0A3R6YJP8</accession>
<keyword evidence="4" id="KW-0813">Transport</keyword>
<evidence type="ECO:0000256" key="14">
    <source>
        <dbReference type="SAM" id="MobiDB-lite"/>
    </source>
</evidence>
<evidence type="ECO:0000256" key="1">
    <source>
        <dbReference type="ARBA" id="ARBA00004123"/>
    </source>
</evidence>
<dbReference type="GO" id="GO:0006334">
    <property type="term" value="P:nucleosome assembly"/>
    <property type="evidence" value="ECO:0007669"/>
    <property type="project" value="TreeGrafter"/>
</dbReference>
<feature type="repeat" description="WD" evidence="13">
    <location>
        <begin position="94"/>
        <end position="125"/>
    </location>
</feature>
<dbReference type="InterPro" id="IPR036322">
    <property type="entry name" value="WD40_repeat_dom_sf"/>
</dbReference>
<dbReference type="GO" id="GO:0006335">
    <property type="term" value="P:DNA replication-dependent chromatin assembly"/>
    <property type="evidence" value="ECO:0007669"/>
    <property type="project" value="InterPro"/>
</dbReference>
<name>A0A3R6YJP8_APHAT</name>
<dbReference type="SMART" id="SM00320">
    <property type="entry name" value="WD40"/>
    <property type="match status" value="6"/>
</dbReference>
<evidence type="ECO:0000256" key="9">
    <source>
        <dbReference type="ARBA" id="ARBA00022853"/>
    </source>
</evidence>
<evidence type="ECO:0000256" key="2">
    <source>
        <dbReference type="ARBA" id="ARBA00004240"/>
    </source>
</evidence>
<feature type="compositionally biased region" description="Polar residues" evidence="14">
    <location>
        <begin position="42"/>
        <end position="57"/>
    </location>
</feature>
<dbReference type="GO" id="GO:0016192">
    <property type="term" value="P:vesicle-mediated transport"/>
    <property type="evidence" value="ECO:0007669"/>
    <property type="project" value="UniProtKB-KW"/>
</dbReference>
<dbReference type="Gene3D" id="1.20.940.10">
    <property type="entry name" value="Functional domain of the splicing factor Prp18"/>
    <property type="match status" value="1"/>
</dbReference>
<dbReference type="InterPro" id="IPR055410">
    <property type="entry name" value="Beta-prop_CAF1B_HIR1"/>
</dbReference>
<dbReference type="InterPro" id="IPR045145">
    <property type="entry name" value="PTHR15271"/>
</dbReference>
<keyword evidence="12" id="KW-0539">Nucleus</keyword>
<evidence type="ECO:0000256" key="6">
    <source>
        <dbReference type="ARBA" id="ARBA00022737"/>
    </source>
</evidence>
<feature type="repeat" description="WD" evidence="13">
    <location>
        <begin position="197"/>
        <end position="228"/>
    </location>
</feature>
<evidence type="ECO:0000259" key="16">
    <source>
        <dbReference type="Pfam" id="PF24105"/>
    </source>
</evidence>
<dbReference type="GO" id="GO:0005783">
    <property type="term" value="C:endoplasmic reticulum"/>
    <property type="evidence" value="ECO:0007669"/>
    <property type="project" value="UniProtKB-SubCell"/>
</dbReference>
<evidence type="ECO:0000256" key="3">
    <source>
        <dbReference type="ARBA" id="ARBA00007306"/>
    </source>
</evidence>
<keyword evidence="10" id="KW-0931">ER-Golgi transport</keyword>
<proteinExistence type="inferred from homology"/>
<dbReference type="PROSITE" id="PS50294">
    <property type="entry name" value="WD_REPEATS_REGION"/>
    <property type="match status" value="2"/>
</dbReference>
<keyword evidence="8" id="KW-0256">Endoplasmic reticulum</keyword>
<evidence type="ECO:0000256" key="5">
    <source>
        <dbReference type="ARBA" id="ARBA00022574"/>
    </source>
</evidence>
<feature type="domain" description="CAF1B/HIR1 beta-propeller" evidence="16">
    <location>
        <begin position="67"/>
        <end position="232"/>
    </location>
</feature>
<keyword evidence="11" id="KW-0234">DNA repair</keyword>
<dbReference type="SUPFAM" id="SSF50978">
    <property type="entry name" value="WD40 repeat-like"/>
    <property type="match status" value="1"/>
</dbReference>
<dbReference type="InterPro" id="IPR015943">
    <property type="entry name" value="WD40/YVTN_repeat-like_dom_sf"/>
</dbReference>
<dbReference type="GO" id="GO:0005634">
    <property type="term" value="C:nucleus"/>
    <property type="evidence" value="ECO:0007669"/>
    <property type="project" value="UniProtKB-SubCell"/>
</dbReference>
<feature type="region of interest" description="Disordered" evidence="14">
    <location>
        <begin position="655"/>
        <end position="675"/>
    </location>
</feature>
<evidence type="ECO:0000256" key="10">
    <source>
        <dbReference type="ARBA" id="ARBA00022892"/>
    </source>
</evidence>
<feature type="repeat" description="WD" evidence="13">
    <location>
        <begin position="155"/>
        <end position="196"/>
    </location>
</feature>
<dbReference type="Proteomes" id="UP000286510">
    <property type="component" value="Unassembled WGS sequence"/>
</dbReference>
<comment type="caution">
    <text evidence="17">The sequence shown here is derived from an EMBL/GenBank/DDBJ whole genome shotgun (WGS) entry which is preliminary data.</text>
</comment>